<dbReference type="CDD" id="cd07043">
    <property type="entry name" value="STAS_anti-anti-sigma_factors"/>
    <property type="match status" value="1"/>
</dbReference>
<dbReference type="OrthoDB" id="962463at2"/>
<dbReference type="Gene3D" id="3.30.750.24">
    <property type="entry name" value="STAS domain"/>
    <property type="match status" value="1"/>
</dbReference>
<dbReference type="STRING" id="279360.MB14_18475"/>
<dbReference type="Pfam" id="PF01740">
    <property type="entry name" value="STAS"/>
    <property type="match status" value="1"/>
</dbReference>
<comment type="similarity">
    <text evidence="1 2">Belongs to the anti-sigma-factor antagonist family.</text>
</comment>
<accession>A0A150XE26</accession>
<dbReference type="PROSITE" id="PS50801">
    <property type="entry name" value="STAS"/>
    <property type="match status" value="1"/>
</dbReference>
<comment type="caution">
    <text evidence="4">The sequence shown here is derived from an EMBL/GenBank/DDBJ whole genome shotgun (WGS) entry which is preliminary data.</text>
</comment>
<evidence type="ECO:0000256" key="2">
    <source>
        <dbReference type="RuleBase" id="RU003749"/>
    </source>
</evidence>
<keyword evidence="5" id="KW-1185">Reference proteome</keyword>
<dbReference type="PANTHER" id="PTHR33495">
    <property type="entry name" value="ANTI-SIGMA FACTOR ANTAGONIST TM_1081-RELATED-RELATED"/>
    <property type="match status" value="1"/>
</dbReference>
<evidence type="ECO:0000259" key="3">
    <source>
        <dbReference type="PROSITE" id="PS50801"/>
    </source>
</evidence>
<dbReference type="AlphaFoldDB" id="A0A150XE26"/>
<dbReference type="SUPFAM" id="SSF52091">
    <property type="entry name" value="SpoIIaa-like"/>
    <property type="match status" value="1"/>
</dbReference>
<dbReference type="Proteomes" id="UP000075583">
    <property type="component" value="Unassembled WGS sequence"/>
</dbReference>
<dbReference type="InterPro" id="IPR003658">
    <property type="entry name" value="Anti-sigma_ant"/>
</dbReference>
<evidence type="ECO:0000313" key="4">
    <source>
        <dbReference type="EMBL" id="KYG76950.1"/>
    </source>
</evidence>
<organism evidence="4 5">
    <name type="scientific">Roseivirga ehrenbergii (strain DSM 102268 / JCM 13514 / KCTC 12282 / NCIMB 14502 / KMM 6017)</name>
    <dbReference type="NCBI Taxonomy" id="279360"/>
    <lineage>
        <taxon>Bacteria</taxon>
        <taxon>Pseudomonadati</taxon>
        <taxon>Bacteroidota</taxon>
        <taxon>Cytophagia</taxon>
        <taxon>Cytophagales</taxon>
        <taxon>Roseivirgaceae</taxon>
        <taxon>Roseivirga</taxon>
    </lineage>
</organism>
<dbReference type="EMBL" id="LQZQ01000015">
    <property type="protein sequence ID" value="KYG76950.1"/>
    <property type="molecule type" value="Genomic_DNA"/>
</dbReference>
<gene>
    <name evidence="4" type="ORF">MB14_18475</name>
</gene>
<reference evidence="4" key="1">
    <citation type="submission" date="2016-01" db="EMBL/GenBank/DDBJ databases">
        <title>Genome sequencing of Roseivirga ehrenbergii KMM 6017.</title>
        <authorList>
            <person name="Selvaratnam C."/>
            <person name="Thevarajoo S."/>
            <person name="Goh K.M."/>
            <person name="Ee R."/>
            <person name="Chan K.-G."/>
            <person name="Chong C.S."/>
        </authorList>
    </citation>
    <scope>NUCLEOTIDE SEQUENCE [LARGE SCALE GENOMIC DNA]</scope>
    <source>
        <strain evidence="4">KMM 6017</strain>
    </source>
</reference>
<dbReference type="PANTHER" id="PTHR33495:SF2">
    <property type="entry name" value="ANTI-SIGMA FACTOR ANTAGONIST TM_1081-RELATED"/>
    <property type="match status" value="1"/>
</dbReference>
<sequence>MDYSSKIDSEALVISLKGNLIGEEVGGALLKEAEKAISEGVKYCIIDINEVKYINSSGIGVLITILTKFRNQSGEVCIVNPSEHVKKLLIITKLNAIFNIEKTVDEAILKLKSEN</sequence>
<protein>
    <recommendedName>
        <fullName evidence="2">Anti-sigma factor antagonist</fullName>
    </recommendedName>
</protein>
<dbReference type="InterPro" id="IPR002645">
    <property type="entry name" value="STAS_dom"/>
</dbReference>
<evidence type="ECO:0000256" key="1">
    <source>
        <dbReference type="ARBA" id="ARBA00009013"/>
    </source>
</evidence>
<feature type="domain" description="STAS" evidence="3">
    <location>
        <begin position="29"/>
        <end position="111"/>
    </location>
</feature>
<proteinExistence type="inferred from homology"/>
<dbReference type="InterPro" id="IPR036513">
    <property type="entry name" value="STAS_dom_sf"/>
</dbReference>
<dbReference type="GO" id="GO:0043856">
    <property type="term" value="F:anti-sigma factor antagonist activity"/>
    <property type="evidence" value="ECO:0007669"/>
    <property type="project" value="InterPro"/>
</dbReference>
<dbReference type="RefSeq" id="WP_062591249.1">
    <property type="nucleotide sequence ID" value="NZ_LQZQ01000015.1"/>
</dbReference>
<name>A0A150XE26_ROSEK</name>
<dbReference type="NCBIfam" id="TIGR00377">
    <property type="entry name" value="ant_ant_sig"/>
    <property type="match status" value="1"/>
</dbReference>
<evidence type="ECO:0000313" key="5">
    <source>
        <dbReference type="Proteomes" id="UP000075583"/>
    </source>
</evidence>